<dbReference type="PANTHER" id="PTHR30024">
    <property type="entry name" value="ALIPHATIC SULFONATES-BINDING PROTEIN-RELATED"/>
    <property type="match status" value="1"/>
</dbReference>
<evidence type="ECO:0000313" key="7">
    <source>
        <dbReference type="Proteomes" id="UP000521868"/>
    </source>
</evidence>
<dbReference type="Proteomes" id="UP000521868">
    <property type="component" value="Unassembled WGS sequence"/>
</dbReference>
<sequence>MSGFLRAAAFAAGVLGAASALAVDLTVTHFGTGMYGVPFAVAREKGWFKSDAGLDVTGFITSAGGGTTIRNALASEIPYGEVALPAAIAAIQQGVKLTIVHGGVLSVADQVWITRKDDESLRKFGDLKGKKLGYSSPKSVTDIITSVMLQNNGLASSVERKSVGGIGSGLTALREGGVDMTYVTEPVWSKEKGNFRVAWWSTDIAPRVTQTVGIVRTDYLQKNPDVIKGIIAARRKGVEFIKSNPAEAAPIMGREYKIPPEQAKTAIESVLGAKGVYWSRGEFDYEGMEFMLKGLQMVKAIPEGPFDWKTVIDESYLPADLRSKK</sequence>
<comment type="caution">
    <text evidence="6">The sequence shown here is derived from an EMBL/GenBank/DDBJ whole genome shotgun (WGS) entry which is preliminary data.</text>
</comment>
<evidence type="ECO:0000256" key="3">
    <source>
        <dbReference type="ARBA" id="ARBA00022729"/>
    </source>
</evidence>
<evidence type="ECO:0000259" key="5">
    <source>
        <dbReference type="Pfam" id="PF09084"/>
    </source>
</evidence>
<keyword evidence="7" id="KW-1185">Reference proteome</keyword>
<comment type="subcellular location">
    <subcellularLocation>
        <location evidence="1">Periplasm</location>
    </subcellularLocation>
</comment>
<name>A0A7X6DJQ4_9BURK</name>
<feature type="chain" id="PRO_5030744910" evidence="4">
    <location>
        <begin position="23"/>
        <end position="325"/>
    </location>
</feature>
<accession>A0A7X6DJQ4</accession>
<proteinExistence type="inferred from homology"/>
<feature type="signal peptide" evidence="4">
    <location>
        <begin position="1"/>
        <end position="22"/>
    </location>
</feature>
<dbReference type="EMBL" id="VTOX01000010">
    <property type="protein sequence ID" value="NKE68431.1"/>
    <property type="molecule type" value="Genomic_DNA"/>
</dbReference>
<dbReference type="Gene3D" id="3.40.190.10">
    <property type="entry name" value="Periplasmic binding protein-like II"/>
    <property type="match status" value="2"/>
</dbReference>
<dbReference type="SUPFAM" id="SSF53850">
    <property type="entry name" value="Periplasmic binding protein-like II"/>
    <property type="match status" value="1"/>
</dbReference>
<feature type="domain" description="SsuA/THI5-like" evidence="5">
    <location>
        <begin position="37"/>
        <end position="248"/>
    </location>
</feature>
<protein>
    <submittedName>
        <fullName evidence="6">ABC transporter substrate-binding protein</fullName>
    </submittedName>
</protein>
<dbReference type="AlphaFoldDB" id="A0A7X6DJQ4"/>
<dbReference type="InterPro" id="IPR015168">
    <property type="entry name" value="SsuA/THI5"/>
</dbReference>
<organism evidence="6 7">
    <name type="scientific">Ramlibacter lithotrophicus</name>
    <dbReference type="NCBI Taxonomy" id="2606681"/>
    <lineage>
        <taxon>Bacteria</taxon>
        <taxon>Pseudomonadati</taxon>
        <taxon>Pseudomonadota</taxon>
        <taxon>Betaproteobacteria</taxon>
        <taxon>Burkholderiales</taxon>
        <taxon>Comamonadaceae</taxon>
        <taxon>Ramlibacter</taxon>
    </lineage>
</organism>
<evidence type="ECO:0000256" key="2">
    <source>
        <dbReference type="ARBA" id="ARBA00010742"/>
    </source>
</evidence>
<dbReference type="RefSeq" id="WP_168109549.1">
    <property type="nucleotide sequence ID" value="NZ_VTOX01000010.1"/>
</dbReference>
<gene>
    <name evidence="6" type="ORF">RAMLITH_21675</name>
</gene>
<evidence type="ECO:0000313" key="6">
    <source>
        <dbReference type="EMBL" id="NKE68431.1"/>
    </source>
</evidence>
<comment type="similarity">
    <text evidence="2">Belongs to the bacterial solute-binding protein SsuA/TauA family.</text>
</comment>
<reference evidence="6 7" key="1">
    <citation type="journal article" date="2020" name="Nature">
        <title>Bacterial chemolithoautotrophy via manganese oxidation.</title>
        <authorList>
            <person name="Yu H."/>
            <person name="Leadbetter J.R."/>
        </authorList>
    </citation>
    <scope>NUCLEOTIDE SEQUENCE [LARGE SCALE GENOMIC DNA]</scope>
    <source>
        <strain evidence="6 7">RBP-1</strain>
    </source>
</reference>
<keyword evidence="3 4" id="KW-0732">Signal</keyword>
<evidence type="ECO:0000256" key="4">
    <source>
        <dbReference type="SAM" id="SignalP"/>
    </source>
</evidence>
<dbReference type="Pfam" id="PF09084">
    <property type="entry name" value="NMT1"/>
    <property type="match status" value="1"/>
</dbReference>
<dbReference type="PANTHER" id="PTHR30024:SF47">
    <property type="entry name" value="TAURINE-BINDING PERIPLASMIC PROTEIN"/>
    <property type="match status" value="1"/>
</dbReference>
<dbReference type="GO" id="GO:0042597">
    <property type="term" value="C:periplasmic space"/>
    <property type="evidence" value="ECO:0007669"/>
    <property type="project" value="UniProtKB-SubCell"/>
</dbReference>
<evidence type="ECO:0000256" key="1">
    <source>
        <dbReference type="ARBA" id="ARBA00004418"/>
    </source>
</evidence>